<accession>A0A433QWT5</accession>
<evidence type="ECO:0000256" key="2">
    <source>
        <dbReference type="SAM" id="Phobius"/>
    </source>
</evidence>
<evidence type="ECO:0000256" key="1">
    <source>
        <dbReference type="SAM" id="MobiDB-lite"/>
    </source>
</evidence>
<evidence type="ECO:0000313" key="3">
    <source>
        <dbReference type="EMBL" id="RUS34272.1"/>
    </source>
</evidence>
<comment type="caution">
    <text evidence="3">The sequence shown here is derived from an EMBL/GenBank/DDBJ whole genome shotgun (WGS) entry which is preliminary data.</text>
</comment>
<dbReference type="EMBL" id="RBNJ01000620">
    <property type="protein sequence ID" value="RUS34272.1"/>
    <property type="molecule type" value="Genomic_DNA"/>
</dbReference>
<dbReference type="AlphaFoldDB" id="A0A433QWT5"/>
<evidence type="ECO:0000313" key="4">
    <source>
        <dbReference type="Proteomes" id="UP000274822"/>
    </source>
</evidence>
<sequence length="180" mass="20346">MRRRLLSPSMKTAMNPSSSTLSSSRLLAPLHANSVANGCPSTKTIALVLVSIPLSGICRFLQPQYIFNNRFILIERCIPNSKSFHSFIPLDIGAGSITCQNLGNIQNHIVLIYVFILLAFSSLLIATRMAGPPETTNALARMLNLRGLCTFHVFLYLRIRSTWKTFLNMSRFFFFFLFFF</sequence>
<keyword evidence="2" id="KW-0472">Membrane</keyword>
<proteinExistence type="predicted"/>
<gene>
    <name evidence="3" type="ORF">BC938DRAFT_481494</name>
</gene>
<name>A0A433QWT5_9FUNG</name>
<feature type="transmembrane region" description="Helical" evidence="2">
    <location>
        <begin position="110"/>
        <end position="131"/>
    </location>
</feature>
<feature type="region of interest" description="Disordered" evidence="1">
    <location>
        <begin position="1"/>
        <end position="21"/>
    </location>
</feature>
<reference evidence="3 4" key="1">
    <citation type="journal article" date="2018" name="New Phytol.">
        <title>Phylogenomics of Endogonaceae and evolution of mycorrhizas within Mucoromycota.</title>
        <authorList>
            <person name="Chang Y."/>
            <person name="Desiro A."/>
            <person name="Na H."/>
            <person name="Sandor L."/>
            <person name="Lipzen A."/>
            <person name="Clum A."/>
            <person name="Barry K."/>
            <person name="Grigoriev I.V."/>
            <person name="Martin F.M."/>
            <person name="Stajich J.E."/>
            <person name="Smith M.E."/>
            <person name="Bonito G."/>
            <person name="Spatafora J.W."/>
        </authorList>
    </citation>
    <scope>NUCLEOTIDE SEQUENCE [LARGE SCALE GENOMIC DNA]</scope>
    <source>
        <strain evidence="3 4">AD002</strain>
    </source>
</reference>
<keyword evidence="4" id="KW-1185">Reference proteome</keyword>
<keyword evidence="2" id="KW-1133">Transmembrane helix</keyword>
<keyword evidence="2" id="KW-0812">Transmembrane</keyword>
<organism evidence="3 4">
    <name type="scientific">Jimgerdemannia flammicorona</name>
    <dbReference type="NCBI Taxonomy" id="994334"/>
    <lineage>
        <taxon>Eukaryota</taxon>
        <taxon>Fungi</taxon>
        <taxon>Fungi incertae sedis</taxon>
        <taxon>Mucoromycota</taxon>
        <taxon>Mucoromycotina</taxon>
        <taxon>Endogonomycetes</taxon>
        <taxon>Endogonales</taxon>
        <taxon>Endogonaceae</taxon>
        <taxon>Jimgerdemannia</taxon>
    </lineage>
</organism>
<protein>
    <submittedName>
        <fullName evidence="3">Uncharacterized protein</fullName>
    </submittedName>
</protein>
<dbReference type="Proteomes" id="UP000274822">
    <property type="component" value="Unassembled WGS sequence"/>
</dbReference>
<feature type="non-terminal residue" evidence="3">
    <location>
        <position position="180"/>
    </location>
</feature>